<evidence type="ECO:0000256" key="4">
    <source>
        <dbReference type="ARBA" id="ARBA00022840"/>
    </source>
</evidence>
<dbReference type="SUPFAM" id="SSF52540">
    <property type="entry name" value="P-loop containing nucleoside triphosphate hydrolases"/>
    <property type="match status" value="1"/>
</dbReference>
<dbReference type="GO" id="GO:0016887">
    <property type="term" value="F:ATP hydrolysis activity"/>
    <property type="evidence" value="ECO:0007669"/>
    <property type="project" value="InterPro"/>
</dbReference>
<evidence type="ECO:0000259" key="5">
    <source>
        <dbReference type="PROSITE" id="PS50893"/>
    </source>
</evidence>
<dbReference type="InterPro" id="IPR017871">
    <property type="entry name" value="ABC_transporter-like_CS"/>
</dbReference>
<keyword evidence="7" id="KW-1185">Reference proteome</keyword>
<dbReference type="InterPro" id="IPR003593">
    <property type="entry name" value="AAA+_ATPase"/>
</dbReference>
<dbReference type="Pfam" id="PF00005">
    <property type="entry name" value="ABC_tran"/>
    <property type="match status" value="1"/>
</dbReference>
<feature type="domain" description="ABC transporter" evidence="5">
    <location>
        <begin position="5"/>
        <end position="255"/>
    </location>
</feature>
<protein>
    <submittedName>
        <fullName evidence="6">ABC transporter ATP-binding protein</fullName>
    </submittedName>
</protein>
<dbReference type="Gene3D" id="3.40.50.300">
    <property type="entry name" value="P-loop containing nucleotide triphosphate hydrolases"/>
    <property type="match status" value="1"/>
</dbReference>
<dbReference type="PANTHER" id="PTHR43776:SF7">
    <property type="entry name" value="D,D-DIPEPTIDE TRANSPORT ATP-BINDING PROTEIN DDPF-RELATED"/>
    <property type="match status" value="1"/>
</dbReference>
<dbReference type="FunFam" id="3.40.50.300:FF:000016">
    <property type="entry name" value="Oligopeptide ABC transporter ATP-binding component"/>
    <property type="match status" value="1"/>
</dbReference>
<name>A0A2C6MG82_9FIRM</name>
<evidence type="ECO:0000313" key="6">
    <source>
        <dbReference type="EMBL" id="PHJ39218.1"/>
    </source>
</evidence>
<gene>
    <name evidence="6" type="ORF">P378_04615</name>
</gene>
<organism evidence="6 7">
    <name type="scientific">Desulforamulus profundi</name>
    <dbReference type="NCBI Taxonomy" id="1383067"/>
    <lineage>
        <taxon>Bacteria</taxon>
        <taxon>Bacillati</taxon>
        <taxon>Bacillota</taxon>
        <taxon>Clostridia</taxon>
        <taxon>Eubacteriales</taxon>
        <taxon>Peptococcaceae</taxon>
        <taxon>Desulforamulus</taxon>
    </lineage>
</organism>
<dbReference type="Pfam" id="PF08352">
    <property type="entry name" value="oligo_HPY"/>
    <property type="match status" value="1"/>
</dbReference>
<dbReference type="Proteomes" id="UP000222564">
    <property type="component" value="Unassembled WGS sequence"/>
</dbReference>
<dbReference type="OrthoDB" id="9779287at2"/>
<keyword evidence="2" id="KW-0813">Transport</keyword>
<evidence type="ECO:0000256" key="1">
    <source>
        <dbReference type="ARBA" id="ARBA00005417"/>
    </source>
</evidence>
<dbReference type="InterPro" id="IPR027417">
    <property type="entry name" value="P-loop_NTPase"/>
</dbReference>
<accession>A0A2C6MG82</accession>
<dbReference type="PROSITE" id="PS50893">
    <property type="entry name" value="ABC_TRANSPORTER_2"/>
    <property type="match status" value="1"/>
</dbReference>
<dbReference type="EMBL" id="AWQQ01000027">
    <property type="protein sequence ID" value="PHJ39218.1"/>
    <property type="molecule type" value="Genomic_DNA"/>
</dbReference>
<comment type="similarity">
    <text evidence="1">Belongs to the ABC transporter superfamily.</text>
</comment>
<keyword evidence="4 6" id="KW-0067">ATP-binding</keyword>
<sequence length="277" mass="31127">MEYILELYNLKKHFTVKEDFWGRQEKIIKAVDGIDLKLVKGETLGLVGESGCGKSTLANLITKLEDPTEGRIILGGTDITCLPEKQLRPLRSRMQMIFQDPYSSLNPRMKVEQILTEPMAVLGRWTKGEMRDKALYLLEKVGLSAQHLDRYPHAFSGGQRQRISLARALTTDPELLILDEPTSALDVSVQAQVLNLLSELQADLGLTYIFISHNLSVVNYLCHRVAVMYLGKIVEMGPVENVLHDPRHPYTRALIDAVPRIKRETNCGLHGGKSLGR</sequence>
<dbReference type="RefSeq" id="WP_099082353.1">
    <property type="nucleotide sequence ID" value="NZ_AWQQ01000027.1"/>
</dbReference>
<keyword evidence="3" id="KW-0547">Nucleotide-binding</keyword>
<dbReference type="InterPro" id="IPR013563">
    <property type="entry name" value="Oligopep_ABC_C"/>
</dbReference>
<dbReference type="InterPro" id="IPR003439">
    <property type="entry name" value="ABC_transporter-like_ATP-bd"/>
</dbReference>
<dbReference type="InterPro" id="IPR050319">
    <property type="entry name" value="ABC_transp_ATP-bind"/>
</dbReference>
<dbReference type="GO" id="GO:0055085">
    <property type="term" value="P:transmembrane transport"/>
    <property type="evidence" value="ECO:0007669"/>
    <property type="project" value="UniProtKB-ARBA"/>
</dbReference>
<dbReference type="SMART" id="SM00382">
    <property type="entry name" value="AAA"/>
    <property type="match status" value="1"/>
</dbReference>
<dbReference type="AlphaFoldDB" id="A0A2C6MG82"/>
<evidence type="ECO:0000256" key="3">
    <source>
        <dbReference type="ARBA" id="ARBA00022741"/>
    </source>
</evidence>
<proteinExistence type="inferred from homology"/>
<dbReference type="GO" id="GO:0005524">
    <property type="term" value="F:ATP binding"/>
    <property type="evidence" value="ECO:0007669"/>
    <property type="project" value="UniProtKB-KW"/>
</dbReference>
<dbReference type="CDD" id="cd03257">
    <property type="entry name" value="ABC_NikE_OppD_transporters"/>
    <property type="match status" value="1"/>
</dbReference>
<dbReference type="GO" id="GO:0015833">
    <property type="term" value="P:peptide transport"/>
    <property type="evidence" value="ECO:0007669"/>
    <property type="project" value="InterPro"/>
</dbReference>
<evidence type="ECO:0000256" key="2">
    <source>
        <dbReference type="ARBA" id="ARBA00022448"/>
    </source>
</evidence>
<evidence type="ECO:0000313" key="7">
    <source>
        <dbReference type="Proteomes" id="UP000222564"/>
    </source>
</evidence>
<dbReference type="PROSITE" id="PS00211">
    <property type="entry name" value="ABC_TRANSPORTER_1"/>
    <property type="match status" value="1"/>
</dbReference>
<dbReference type="PANTHER" id="PTHR43776">
    <property type="entry name" value="TRANSPORT ATP-BINDING PROTEIN"/>
    <property type="match status" value="1"/>
</dbReference>
<comment type="caution">
    <text evidence="6">The sequence shown here is derived from an EMBL/GenBank/DDBJ whole genome shotgun (WGS) entry which is preliminary data.</text>
</comment>
<reference evidence="6 7" key="1">
    <citation type="submission" date="2013-09" db="EMBL/GenBank/DDBJ databases">
        <title>Biodegradation of hydrocarbons in the deep terrestrial subsurface : characterization of a microbial consortium composed of two Desulfotomaculum species originating from a deep geological formation.</title>
        <authorList>
            <person name="Aullo T."/>
            <person name="Berlendis S."/>
            <person name="Lascourreges J.-F."/>
            <person name="Dessort D."/>
            <person name="Saint-Laurent S."/>
            <person name="Schraauwers B."/>
            <person name="Mas J."/>
            <person name="Magot M."/>
            <person name="Ranchou-Peyruse A."/>
        </authorList>
    </citation>
    <scope>NUCLEOTIDE SEQUENCE [LARGE SCALE GENOMIC DNA]</scope>
    <source>
        <strain evidence="6 7">Bs107</strain>
    </source>
</reference>